<dbReference type="STRING" id="42157.A0A182E867"/>
<dbReference type="WBParaSite" id="nOo.2.0.1.t04218-RA">
    <property type="protein sequence ID" value="nOo.2.0.1.t04218-RA"/>
    <property type="gene ID" value="nOo.2.0.1.g04218"/>
</dbReference>
<evidence type="ECO:0000256" key="2">
    <source>
        <dbReference type="ARBA" id="ARBA00022692"/>
    </source>
</evidence>
<organism evidence="9">
    <name type="scientific">Onchocerca ochengi</name>
    <name type="common">Filarial nematode worm</name>
    <dbReference type="NCBI Taxonomy" id="42157"/>
    <lineage>
        <taxon>Eukaryota</taxon>
        <taxon>Metazoa</taxon>
        <taxon>Ecdysozoa</taxon>
        <taxon>Nematoda</taxon>
        <taxon>Chromadorea</taxon>
        <taxon>Rhabditida</taxon>
        <taxon>Spirurina</taxon>
        <taxon>Spiruromorpha</taxon>
        <taxon>Filarioidea</taxon>
        <taxon>Onchocercidae</taxon>
        <taxon>Onchocerca</taxon>
    </lineage>
</organism>
<name>A0A182E867_ONCOC</name>
<dbReference type="GO" id="GO:0042500">
    <property type="term" value="F:aspartic endopeptidase activity, intramembrane cleaving"/>
    <property type="evidence" value="ECO:0007669"/>
    <property type="project" value="InterPro"/>
</dbReference>
<dbReference type="EMBL" id="UYRW01000915">
    <property type="protein sequence ID" value="VDK72265.1"/>
    <property type="molecule type" value="Genomic_DNA"/>
</dbReference>
<evidence type="ECO:0000313" key="7">
    <source>
        <dbReference type="EMBL" id="VDK72265.1"/>
    </source>
</evidence>
<keyword evidence="4 6" id="KW-0472">Membrane</keyword>
<gene>
    <name evidence="7" type="ORF">NOO_LOCUS4218</name>
</gene>
<evidence type="ECO:0000256" key="5">
    <source>
        <dbReference type="SAM" id="MobiDB-lite"/>
    </source>
</evidence>
<dbReference type="GO" id="GO:0016485">
    <property type="term" value="P:protein processing"/>
    <property type="evidence" value="ECO:0007669"/>
    <property type="project" value="InterPro"/>
</dbReference>
<evidence type="ECO:0000256" key="4">
    <source>
        <dbReference type="ARBA" id="ARBA00023136"/>
    </source>
</evidence>
<dbReference type="GO" id="GO:0012505">
    <property type="term" value="C:endomembrane system"/>
    <property type="evidence" value="ECO:0007669"/>
    <property type="project" value="UniProtKB-SubCell"/>
</dbReference>
<evidence type="ECO:0000256" key="6">
    <source>
        <dbReference type="SAM" id="Phobius"/>
    </source>
</evidence>
<evidence type="ECO:0000256" key="1">
    <source>
        <dbReference type="ARBA" id="ARBA00004127"/>
    </source>
</evidence>
<dbReference type="GO" id="GO:0070765">
    <property type="term" value="C:gamma-secretase complex"/>
    <property type="evidence" value="ECO:0007669"/>
    <property type="project" value="TreeGrafter"/>
</dbReference>
<dbReference type="AlphaFoldDB" id="A0A182E867"/>
<keyword evidence="2 6" id="KW-0812">Transmembrane</keyword>
<dbReference type="Proteomes" id="UP000271087">
    <property type="component" value="Unassembled WGS sequence"/>
</dbReference>
<comment type="subcellular location">
    <subcellularLocation>
        <location evidence="1">Endomembrane system</location>
        <topology evidence="1">Multi-pass membrane protein</topology>
    </subcellularLocation>
</comment>
<dbReference type="InterPro" id="IPR006639">
    <property type="entry name" value="Preselin/SPP"/>
</dbReference>
<dbReference type="SMART" id="SM00730">
    <property type="entry name" value="PSN"/>
    <property type="match status" value="1"/>
</dbReference>
<feature type="compositionally biased region" description="Basic and acidic residues" evidence="5">
    <location>
        <begin position="20"/>
        <end position="32"/>
    </location>
</feature>
<keyword evidence="3 6" id="KW-1133">Transmembrane helix</keyword>
<feature type="transmembrane region" description="Helical" evidence="6">
    <location>
        <begin position="153"/>
        <end position="173"/>
    </location>
</feature>
<feature type="transmembrane region" description="Helical" evidence="6">
    <location>
        <begin position="194"/>
        <end position="213"/>
    </location>
</feature>
<proteinExistence type="predicted"/>
<dbReference type="PANTHER" id="PTHR10202:SF13">
    <property type="entry name" value="PRESENILIN HOMOLOG"/>
    <property type="match status" value="1"/>
</dbReference>
<dbReference type="GO" id="GO:0006509">
    <property type="term" value="P:membrane protein ectodomain proteolysis"/>
    <property type="evidence" value="ECO:0007669"/>
    <property type="project" value="TreeGrafter"/>
</dbReference>
<keyword evidence="8" id="KW-1185">Reference proteome</keyword>
<reference evidence="7 8" key="2">
    <citation type="submission" date="2018-08" db="EMBL/GenBank/DDBJ databases">
        <authorList>
            <person name="Laetsch R D."/>
            <person name="Stevens L."/>
            <person name="Kumar S."/>
            <person name="Blaxter L. M."/>
        </authorList>
    </citation>
    <scope>NUCLEOTIDE SEQUENCE [LARGE SCALE GENOMIC DNA]</scope>
</reference>
<dbReference type="OrthoDB" id="20287at2759"/>
<dbReference type="GO" id="GO:0055074">
    <property type="term" value="P:calcium ion homeostasis"/>
    <property type="evidence" value="ECO:0007669"/>
    <property type="project" value="TreeGrafter"/>
</dbReference>
<dbReference type="PANTHER" id="PTHR10202">
    <property type="entry name" value="PRESENILIN"/>
    <property type="match status" value="1"/>
</dbReference>
<evidence type="ECO:0000313" key="9">
    <source>
        <dbReference type="WBParaSite" id="nOo.2.0.1.t04218-RA"/>
    </source>
</evidence>
<evidence type="ECO:0000256" key="3">
    <source>
        <dbReference type="ARBA" id="ARBA00022989"/>
    </source>
</evidence>
<dbReference type="InterPro" id="IPR001108">
    <property type="entry name" value="Peptidase_A22A"/>
</dbReference>
<feature type="transmembrane region" description="Helical" evidence="6">
    <location>
        <begin position="55"/>
        <end position="76"/>
    </location>
</feature>
<dbReference type="GO" id="GO:0007219">
    <property type="term" value="P:Notch signaling pathway"/>
    <property type="evidence" value="ECO:0007669"/>
    <property type="project" value="TreeGrafter"/>
</dbReference>
<sequence>MGDICEEMPTQQTTSNEGEVVNKSRTEQRSRIQAETNVDEEEAEFKYGAQHVIHLFVPVSICMVFVIFTMNTVGYYTRKDGHQCMVDIEQPDVVISFHIYVFAKLQHTNRLYIRLYFNLELWRNGNDLHSLERPSKNAAALMALIFIKYLPEWTVWTVLAVISIWDLIAVLCPKGPLRILVETAQERNEPIFPALIYSSGLIYAYTLIGAVMMEQDTSCVTEHAQSDSTNP</sequence>
<accession>A0A182E867</accession>
<feature type="region of interest" description="Disordered" evidence="5">
    <location>
        <begin position="1"/>
        <end position="35"/>
    </location>
</feature>
<dbReference type="Pfam" id="PF01080">
    <property type="entry name" value="Presenilin"/>
    <property type="match status" value="1"/>
</dbReference>
<reference evidence="9" key="1">
    <citation type="submission" date="2016-06" db="UniProtKB">
        <authorList>
            <consortium name="WormBaseParasite"/>
        </authorList>
    </citation>
    <scope>IDENTIFICATION</scope>
</reference>
<dbReference type="GO" id="GO:0034205">
    <property type="term" value="P:amyloid-beta formation"/>
    <property type="evidence" value="ECO:0007669"/>
    <property type="project" value="TreeGrafter"/>
</dbReference>
<protein>
    <submittedName>
        <fullName evidence="9">Presenilin</fullName>
    </submittedName>
</protein>
<evidence type="ECO:0000313" key="8">
    <source>
        <dbReference type="Proteomes" id="UP000271087"/>
    </source>
</evidence>